<evidence type="ECO:0000313" key="8">
    <source>
        <dbReference type="EMBL" id="ADL69611.1"/>
    </source>
</evidence>
<comment type="subcellular location">
    <subcellularLocation>
        <location evidence="1">Cytoplasm</location>
    </subcellularLocation>
</comment>
<dbReference type="InterPro" id="IPR001387">
    <property type="entry name" value="Cro/C1-type_HTH"/>
</dbReference>
<feature type="repeat" description="TPR" evidence="6">
    <location>
        <begin position="356"/>
        <end position="389"/>
    </location>
</feature>
<evidence type="ECO:0000256" key="4">
    <source>
        <dbReference type="ARBA" id="ARBA00022803"/>
    </source>
</evidence>
<dbReference type="RefSeq" id="WP_013298576.1">
    <property type="nucleotide sequence ID" value="NC_014410.1"/>
</dbReference>
<comment type="similarity">
    <text evidence="5">Belongs to the Rap family.</text>
</comment>
<dbReference type="CDD" id="cd00093">
    <property type="entry name" value="HTH_XRE"/>
    <property type="match status" value="1"/>
</dbReference>
<dbReference type="PANTHER" id="PTHR46630:SF1">
    <property type="entry name" value="TETRATRICOPEPTIDE REPEAT PROTEIN 29"/>
    <property type="match status" value="1"/>
</dbReference>
<keyword evidence="3" id="KW-0677">Repeat</keyword>
<dbReference type="GO" id="GO:0005737">
    <property type="term" value="C:cytoplasm"/>
    <property type="evidence" value="ECO:0007669"/>
    <property type="project" value="UniProtKB-SubCell"/>
</dbReference>
<evidence type="ECO:0000256" key="6">
    <source>
        <dbReference type="PROSITE-ProRule" id="PRU00339"/>
    </source>
</evidence>
<feature type="domain" description="HTH cro/C1-type" evidence="7">
    <location>
        <begin position="10"/>
        <end position="63"/>
    </location>
</feature>
<dbReference type="GeneID" id="93864960"/>
<dbReference type="KEGG" id="ttm:Tthe_2133"/>
<evidence type="ECO:0000259" key="7">
    <source>
        <dbReference type="PROSITE" id="PS50943"/>
    </source>
</evidence>
<evidence type="ECO:0000313" key="9">
    <source>
        <dbReference type="Proteomes" id="UP000001626"/>
    </source>
</evidence>
<keyword evidence="9" id="KW-1185">Reference proteome</keyword>
<dbReference type="InterPro" id="IPR011990">
    <property type="entry name" value="TPR-like_helical_dom_sf"/>
</dbReference>
<keyword evidence="4 6" id="KW-0802">TPR repeat</keyword>
<dbReference type="InterPro" id="IPR010982">
    <property type="entry name" value="Lambda_DNA-bd_dom_sf"/>
</dbReference>
<organism evidence="8 9">
    <name type="scientific">Thermoanaerobacterium thermosaccharolyticum (strain ATCC 7956 / DSM 571 / NCIMB 9385 / NCA 3814 / NCTC 13789 / WDCM 00135 / 2032)</name>
    <name type="common">Clostridium thermosaccharolyticum</name>
    <dbReference type="NCBI Taxonomy" id="580327"/>
    <lineage>
        <taxon>Bacteria</taxon>
        <taxon>Bacillati</taxon>
        <taxon>Bacillota</taxon>
        <taxon>Clostridia</taxon>
        <taxon>Thermoanaerobacterales</taxon>
        <taxon>Thermoanaerobacteraceae</taxon>
        <taxon>Thermoanaerobacterium</taxon>
    </lineage>
</organism>
<dbReference type="Pfam" id="PF12844">
    <property type="entry name" value="HTH_19"/>
    <property type="match status" value="1"/>
</dbReference>
<dbReference type="SMART" id="SM00530">
    <property type="entry name" value="HTH_XRE"/>
    <property type="match status" value="1"/>
</dbReference>
<dbReference type="SUPFAM" id="SSF47413">
    <property type="entry name" value="lambda repressor-like DNA-binding domains"/>
    <property type="match status" value="1"/>
</dbReference>
<dbReference type="eggNOG" id="COG1396">
    <property type="taxonomic scope" value="Bacteria"/>
</dbReference>
<dbReference type="HOGENOM" id="CLU_051642_1_0_9"/>
<dbReference type="SUPFAM" id="SSF48452">
    <property type="entry name" value="TPR-like"/>
    <property type="match status" value="2"/>
</dbReference>
<dbReference type="OrthoDB" id="5516148at2"/>
<dbReference type="SMART" id="SM00028">
    <property type="entry name" value="TPR"/>
    <property type="match status" value="4"/>
</dbReference>
<evidence type="ECO:0000256" key="1">
    <source>
        <dbReference type="ARBA" id="ARBA00004496"/>
    </source>
</evidence>
<dbReference type="PANTHER" id="PTHR46630">
    <property type="entry name" value="TETRATRICOPEPTIDE REPEAT PROTEIN 29"/>
    <property type="match status" value="1"/>
</dbReference>
<dbReference type="InterPro" id="IPR051476">
    <property type="entry name" value="Bac_ResReg_Asp_Phosphatase"/>
</dbReference>
<dbReference type="eggNOG" id="COG0457">
    <property type="taxonomic scope" value="Bacteria"/>
</dbReference>
<dbReference type="EMBL" id="CP002171">
    <property type="protein sequence ID" value="ADL69611.1"/>
    <property type="molecule type" value="Genomic_DNA"/>
</dbReference>
<proteinExistence type="inferred from homology"/>
<dbReference type="STRING" id="580327.Tthe_2133"/>
<evidence type="ECO:0000256" key="3">
    <source>
        <dbReference type="ARBA" id="ARBA00022737"/>
    </source>
</evidence>
<dbReference type="Pfam" id="PF13181">
    <property type="entry name" value="TPR_8"/>
    <property type="match status" value="4"/>
</dbReference>
<gene>
    <name evidence="8" type="ordered locus">Tthe_2133</name>
</gene>
<sequence>MEFLTQGERLKKIRKMLKMKQRELQDKNITRGFISMIESGRSTMSKETASAIAKKLNKRAKEIGINLNIDGKYLLMTPAEEAEYYCIQKLKEINNEDDLSKVNELLEIAEKYGRNRVNALIDIKIGDIMYNANKYIDAILNYNKALELLMMYGFKEQIPYVYNMLGVCKMNITDYAESIFYFDKAMSFADETNDKSIRNKAIYNTSLCYKHIGKYDVAIEYVEKFLKDCNKSDELINYIYASSIKANCFRAMGLLEKSIDVYKNLLNDVIDENSLAGLIYSNIGEIYADINDYEKSLEYFDKAEKIRRSKDEKLLSHTLIEKANVLFKMGNIKKSISLMEEGISIANKNNDIEYIIMGNYRLADIYKQLNDREKAINTYNKILEIAKNINSIKELLKVHIKLSILYLKDDNVDKCKNHLSEADKIISGSVDKIPEIHH</sequence>
<evidence type="ECO:0000256" key="5">
    <source>
        <dbReference type="ARBA" id="ARBA00038253"/>
    </source>
</evidence>
<evidence type="ECO:0000256" key="2">
    <source>
        <dbReference type="ARBA" id="ARBA00022490"/>
    </source>
</evidence>
<keyword evidence="2" id="KW-0963">Cytoplasm</keyword>
<dbReference type="AlphaFoldDB" id="D9TRK8"/>
<dbReference type="GO" id="GO:0003677">
    <property type="term" value="F:DNA binding"/>
    <property type="evidence" value="ECO:0007669"/>
    <property type="project" value="InterPro"/>
</dbReference>
<dbReference type="Gene3D" id="1.25.40.10">
    <property type="entry name" value="Tetratricopeptide repeat domain"/>
    <property type="match status" value="3"/>
</dbReference>
<dbReference type="InterPro" id="IPR019734">
    <property type="entry name" value="TPR_rpt"/>
</dbReference>
<name>D9TRK8_THETC</name>
<reference evidence="8 9" key="1">
    <citation type="submission" date="2010-08" db="EMBL/GenBank/DDBJ databases">
        <title>Complete sequence of Thermoanaerobacterium thermosaccharolyticum DSM 571.</title>
        <authorList>
            <consortium name="US DOE Joint Genome Institute"/>
            <person name="Lucas S."/>
            <person name="Copeland A."/>
            <person name="Lapidus A."/>
            <person name="Cheng J.-F."/>
            <person name="Bruce D."/>
            <person name="Goodwin L."/>
            <person name="Pitluck S."/>
            <person name="Teshima H."/>
            <person name="Detter J.C."/>
            <person name="Han C."/>
            <person name="Tapia R."/>
            <person name="Land M."/>
            <person name="Hauser L."/>
            <person name="Chang Y.-J."/>
            <person name="Jeffries C."/>
            <person name="Kyrpides N."/>
            <person name="Ivanova N."/>
            <person name="Mikhailova N."/>
            <person name="Hemme C.L."/>
            <person name="Woyke T."/>
        </authorList>
    </citation>
    <scope>NUCLEOTIDE SEQUENCE [LARGE SCALE GENOMIC DNA]</scope>
    <source>
        <strain evidence="9">ATCC 7956 / DSM 571 / NCIMB 9385 / NCA 3814 / NCTC 13789 / WDCM 00135 / 2032</strain>
    </source>
</reference>
<dbReference type="Proteomes" id="UP000001626">
    <property type="component" value="Chromosome"/>
</dbReference>
<dbReference type="PROSITE" id="PS50943">
    <property type="entry name" value="HTH_CROC1"/>
    <property type="match status" value="1"/>
</dbReference>
<accession>D9TRK8</accession>
<protein>
    <submittedName>
        <fullName evidence="8">Transcriptional regulator, XRE family</fullName>
    </submittedName>
</protein>
<feature type="repeat" description="TPR" evidence="6">
    <location>
        <begin position="277"/>
        <end position="310"/>
    </location>
</feature>
<dbReference type="PROSITE" id="PS50005">
    <property type="entry name" value="TPR"/>
    <property type="match status" value="2"/>
</dbReference>
<dbReference type="Gene3D" id="1.10.260.40">
    <property type="entry name" value="lambda repressor-like DNA-binding domains"/>
    <property type="match status" value="1"/>
</dbReference>